<dbReference type="Proteomes" id="UP000835052">
    <property type="component" value="Unassembled WGS sequence"/>
</dbReference>
<keyword evidence="2" id="KW-1185">Reference proteome</keyword>
<sequence length="98" mass="10399">MKVLVEGQKGMAEIDPVSWGQIAADDKAPSQPIAYQFSQGSDAFLGLWGGAAGEEGGARGGTRSVCVRGSWHEFNSTASEHSESSFIALFTPSFLIIY</sequence>
<gene>
    <name evidence="1" type="ORF">CAUJ_LOCUS1891</name>
</gene>
<evidence type="ECO:0000313" key="2">
    <source>
        <dbReference type="Proteomes" id="UP000835052"/>
    </source>
</evidence>
<name>A0A8S1GT67_9PELO</name>
<accession>A0A8S1GT67</accession>
<organism evidence="1 2">
    <name type="scientific">Caenorhabditis auriculariae</name>
    <dbReference type="NCBI Taxonomy" id="2777116"/>
    <lineage>
        <taxon>Eukaryota</taxon>
        <taxon>Metazoa</taxon>
        <taxon>Ecdysozoa</taxon>
        <taxon>Nematoda</taxon>
        <taxon>Chromadorea</taxon>
        <taxon>Rhabditida</taxon>
        <taxon>Rhabditina</taxon>
        <taxon>Rhabditomorpha</taxon>
        <taxon>Rhabditoidea</taxon>
        <taxon>Rhabditidae</taxon>
        <taxon>Peloderinae</taxon>
        <taxon>Caenorhabditis</taxon>
    </lineage>
</organism>
<dbReference type="AlphaFoldDB" id="A0A8S1GT67"/>
<proteinExistence type="predicted"/>
<dbReference type="EMBL" id="CAJGYM010000003">
    <property type="protein sequence ID" value="CAD6185972.1"/>
    <property type="molecule type" value="Genomic_DNA"/>
</dbReference>
<reference evidence="1" key="1">
    <citation type="submission" date="2020-10" db="EMBL/GenBank/DDBJ databases">
        <authorList>
            <person name="Kikuchi T."/>
        </authorList>
    </citation>
    <scope>NUCLEOTIDE SEQUENCE</scope>
    <source>
        <strain evidence="1">NKZ352</strain>
    </source>
</reference>
<evidence type="ECO:0000313" key="1">
    <source>
        <dbReference type="EMBL" id="CAD6185972.1"/>
    </source>
</evidence>
<comment type="caution">
    <text evidence="1">The sequence shown here is derived from an EMBL/GenBank/DDBJ whole genome shotgun (WGS) entry which is preliminary data.</text>
</comment>
<protein>
    <submittedName>
        <fullName evidence="1">Uncharacterized protein</fullName>
    </submittedName>
</protein>